<comment type="subcellular location">
    <subcellularLocation>
        <location evidence="1 8">Nucleus</location>
    </subcellularLocation>
</comment>
<feature type="DNA-binding region" description="Homeobox" evidence="8">
    <location>
        <begin position="117"/>
        <end position="179"/>
    </location>
</feature>
<dbReference type="InterPro" id="IPR001356">
    <property type="entry name" value="HD"/>
</dbReference>
<evidence type="ECO:0000259" key="9">
    <source>
        <dbReference type="PROSITE" id="PS50071"/>
    </source>
</evidence>
<dbReference type="SMART" id="SM00574">
    <property type="entry name" value="POX"/>
    <property type="match status" value="1"/>
</dbReference>
<dbReference type="InterPro" id="IPR009057">
    <property type="entry name" value="Homeodomain-like_sf"/>
</dbReference>
<dbReference type="Gene3D" id="1.10.10.60">
    <property type="entry name" value="Homeodomain-like"/>
    <property type="match status" value="1"/>
</dbReference>
<dbReference type="InterPro" id="IPR006563">
    <property type="entry name" value="POX_dom"/>
</dbReference>
<organism evidence="10 11">
    <name type="scientific">Stylosanthes scabra</name>
    <dbReference type="NCBI Taxonomy" id="79078"/>
    <lineage>
        <taxon>Eukaryota</taxon>
        <taxon>Viridiplantae</taxon>
        <taxon>Streptophyta</taxon>
        <taxon>Embryophyta</taxon>
        <taxon>Tracheophyta</taxon>
        <taxon>Spermatophyta</taxon>
        <taxon>Magnoliopsida</taxon>
        <taxon>eudicotyledons</taxon>
        <taxon>Gunneridae</taxon>
        <taxon>Pentapetalae</taxon>
        <taxon>rosids</taxon>
        <taxon>fabids</taxon>
        <taxon>Fabales</taxon>
        <taxon>Fabaceae</taxon>
        <taxon>Papilionoideae</taxon>
        <taxon>50 kb inversion clade</taxon>
        <taxon>dalbergioids sensu lato</taxon>
        <taxon>Dalbergieae</taxon>
        <taxon>Pterocarpus clade</taxon>
        <taxon>Stylosanthes</taxon>
    </lineage>
</organism>
<comment type="similarity">
    <text evidence="2">Belongs to the TALE/BELL homeobox family.</text>
</comment>
<dbReference type="SUPFAM" id="SSF46689">
    <property type="entry name" value="Homeodomain-like"/>
    <property type="match status" value="1"/>
</dbReference>
<evidence type="ECO:0000256" key="8">
    <source>
        <dbReference type="PROSITE-ProRule" id="PRU00108"/>
    </source>
</evidence>
<dbReference type="Pfam" id="PF07526">
    <property type="entry name" value="POX"/>
    <property type="match status" value="1"/>
</dbReference>
<evidence type="ECO:0000256" key="3">
    <source>
        <dbReference type="ARBA" id="ARBA00023015"/>
    </source>
</evidence>
<evidence type="ECO:0000256" key="4">
    <source>
        <dbReference type="ARBA" id="ARBA00023125"/>
    </source>
</evidence>
<name>A0ABU6RDT8_9FABA</name>
<proteinExistence type="inferred from homology"/>
<evidence type="ECO:0000256" key="7">
    <source>
        <dbReference type="ARBA" id="ARBA00023242"/>
    </source>
</evidence>
<gene>
    <name evidence="10" type="ORF">PIB30_036404</name>
</gene>
<evidence type="ECO:0000256" key="5">
    <source>
        <dbReference type="ARBA" id="ARBA00023155"/>
    </source>
</evidence>
<dbReference type="PROSITE" id="PS50071">
    <property type="entry name" value="HOMEOBOX_2"/>
    <property type="match status" value="1"/>
</dbReference>
<keyword evidence="5 8" id="KW-0371">Homeobox</keyword>
<evidence type="ECO:0000256" key="2">
    <source>
        <dbReference type="ARBA" id="ARBA00006454"/>
    </source>
</evidence>
<comment type="caution">
    <text evidence="10">The sequence shown here is derived from an EMBL/GenBank/DDBJ whole genome shotgun (WGS) entry which is preliminary data.</text>
</comment>
<evidence type="ECO:0000256" key="6">
    <source>
        <dbReference type="ARBA" id="ARBA00023163"/>
    </source>
</evidence>
<dbReference type="InterPro" id="IPR008422">
    <property type="entry name" value="KN_HD"/>
</dbReference>
<dbReference type="Pfam" id="PF05920">
    <property type="entry name" value="Homeobox_KN"/>
    <property type="match status" value="1"/>
</dbReference>
<dbReference type="InterPro" id="IPR050224">
    <property type="entry name" value="TALE_homeobox"/>
</dbReference>
<keyword evidence="3" id="KW-0805">Transcription regulation</keyword>
<dbReference type="Proteomes" id="UP001341840">
    <property type="component" value="Unassembled WGS sequence"/>
</dbReference>
<protein>
    <recommendedName>
        <fullName evidence="9">Homeobox domain-containing protein</fullName>
    </recommendedName>
</protein>
<dbReference type="PANTHER" id="PTHR11850">
    <property type="entry name" value="HOMEOBOX PROTEIN TRANSCRIPTION FACTORS"/>
    <property type="match status" value="1"/>
</dbReference>
<feature type="domain" description="Homeobox" evidence="9">
    <location>
        <begin position="115"/>
        <end position="178"/>
    </location>
</feature>
<reference evidence="10 11" key="1">
    <citation type="journal article" date="2023" name="Plants (Basel)">
        <title>Bridging the Gap: Combining Genomics and Transcriptomics Approaches to Understand Stylosanthes scabra, an Orphan Legume from the Brazilian Caatinga.</title>
        <authorList>
            <person name="Ferreira-Neto J.R.C."/>
            <person name="da Silva M.D."/>
            <person name="Binneck E."/>
            <person name="de Melo N.F."/>
            <person name="da Silva R.H."/>
            <person name="de Melo A.L.T.M."/>
            <person name="Pandolfi V."/>
            <person name="Bustamante F.O."/>
            <person name="Brasileiro-Vidal A.C."/>
            <person name="Benko-Iseppon A.M."/>
        </authorList>
    </citation>
    <scope>NUCLEOTIDE SEQUENCE [LARGE SCALE GENOMIC DNA]</scope>
    <source>
        <tissue evidence="10">Leaves</tissue>
    </source>
</reference>
<accession>A0ABU6RDT8</accession>
<sequence>MQDEVTRRYKQYHQQMQMVVSSFESVAGLNSATPYASLALKLVSKNFKSLNNSISDQLKLLCQAMGEDSTIPLTANASNQFESNAARLRCMDQTLHRNKPGGGGGGGNMDFEPQQHVWRPQRGLPERAVAILKAWLFEHFLHPYPTDTDKHMLATQTGLSRNQVSNWFINARVRVWKPMVEEIHMLETKGANQISSNRMGEGTSATINDGSNHAKVLVDQPLNKFAGACAPAANPISGRQFQCLQMGSSSSLLANANANAENDDLQQHEEVQWSQEKRSKLESMDGTLIGLMPYRRTGGVGGEFGGLGPVSLTLELRHGVEGSQQQIQGHEEQLRHHFGGMIS</sequence>
<dbReference type="SMART" id="SM00389">
    <property type="entry name" value="HOX"/>
    <property type="match status" value="1"/>
</dbReference>
<dbReference type="CDD" id="cd00086">
    <property type="entry name" value="homeodomain"/>
    <property type="match status" value="1"/>
</dbReference>
<keyword evidence="4 8" id="KW-0238">DNA-binding</keyword>
<keyword evidence="7 8" id="KW-0539">Nucleus</keyword>
<dbReference type="EMBL" id="JASCZI010030386">
    <property type="protein sequence ID" value="MED6122073.1"/>
    <property type="molecule type" value="Genomic_DNA"/>
</dbReference>
<keyword evidence="6" id="KW-0804">Transcription</keyword>
<evidence type="ECO:0000313" key="11">
    <source>
        <dbReference type="Proteomes" id="UP001341840"/>
    </source>
</evidence>
<evidence type="ECO:0000313" key="10">
    <source>
        <dbReference type="EMBL" id="MED6122073.1"/>
    </source>
</evidence>
<keyword evidence="11" id="KW-1185">Reference proteome</keyword>
<evidence type="ECO:0000256" key="1">
    <source>
        <dbReference type="ARBA" id="ARBA00004123"/>
    </source>
</evidence>